<dbReference type="InterPro" id="IPR011009">
    <property type="entry name" value="Kinase-like_dom_sf"/>
</dbReference>
<dbReference type="InterPro" id="IPR045055">
    <property type="entry name" value="DNA2/NAM7-like"/>
</dbReference>
<dbReference type="PANTHER" id="PTHR10887:SF495">
    <property type="entry name" value="HELICASE SENATAXIN ISOFORM X1-RELATED"/>
    <property type="match status" value="1"/>
</dbReference>
<dbReference type="Gene3D" id="2.20.140.10">
    <property type="entry name" value="WGR domain"/>
    <property type="match status" value="1"/>
</dbReference>
<accession>A0ABY6J9P0</accession>
<gene>
    <name evidence="6" type="ORF">MKQ68_08110</name>
</gene>
<protein>
    <submittedName>
        <fullName evidence="6">AAA domain-containing protein</fullName>
    </submittedName>
</protein>
<dbReference type="Pfam" id="PF18741">
    <property type="entry name" value="MTES_1575"/>
    <property type="match status" value="1"/>
</dbReference>
<evidence type="ECO:0000313" key="6">
    <source>
        <dbReference type="EMBL" id="UYQ95057.1"/>
    </source>
</evidence>
<dbReference type="InterPro" id="IPR047187">
    <property type="entry name" value="SF1_C_Upf1"/>
</dbReference>
<evidence type="ECO:0000259" key="3">
    <source>
        <dbReference type="Pfam" id="PF13086"/>
    </source>
</evidence>
<dbReference type="Pfam" id="PF13087">
    <property type="entry name" value="AAA_12"/>
    <property type="match status" value="1"/>
</dbReference>
<dbReference type="InterPro" id="IPR025103">
    <property type="entry name" value="DUF4011"/>
</dbReference>
<proteinExistence type="predicted"/>
<evidence type="ECO:0000259" key="2">
    <source>
        <dbReference type="Pfam" id="PF05406"/>
    </source>
</evidence>
<dbReference type="Gene3D" id="1.10.510.10">
    <property type="entry name" value="Transferase(Phosphotransferase) domain 1"/>
    <property type="match status" value="1"/>
</dbReference>
<dbReference type="SUPFAM" id="SSF52540">
    <property type="entry name" value="P-loop containing nucleoside triphosphate hydrolases"/>
    <property type="match status" value="1"/>
</dbReference>
<dbReference type="RefSeq" id="WP_264282857.1">
    <property type="nucleotide sequence ID" value="NZ_CP107006.1"/>
</dbReference>
<dbReference type="PANTHER" id="PTHR10887">
    <property type="entry name" value="DNA2/NAM7 HELICASE FAMILY"/>
    <property type="match status" value="1"/>
</dbReference>
<sequence length="1763" mass="200846">MTQTFRQFLMTAFEHGDYTTDDVIASVLPLFRTVLKIHEDQLVAPFGREEALIANGQELSINAEMAGVPQFNLPAINALTRTQSPHFEVVDKLKVTDEQTVSLRIQTDVQQAVKHPAYIPGYESYEMLLDHHDEQTDIFCLGLVLGSIAMGLDLYDDKELQLFVTHRSHPSRYKQRIHPAIGTLIAEMTELDRHKRTQDLYEAIHRLEHYRDFDPEKQIDLAEVAGWGQTPRNDRNAFILNKLRNRLFDTSRRNRLLYYKSNARFVNLTISSVPMVLHYQSIRPQLLFTWNDDIAANVKDMKDMSLNKYLRFDDHPYLPAALNKIRVEAQHDIQEFGFSQLKLVIAFLNWHNLRDEADERIQSPLLLIPVELKKKKSVTEDQYMLKVTANEAEVNPVLANFLHELYGIKLPDFIDLDDMSLQQFYQLLQVQIEGANRGIVLQYADKPRINLVYKEARQTVNQYLKRLNKPGLPPDTTAVATVTAEAAPQLITDPVSEKEMFTMAESESNPYRWDFDVCNIVLGNFNYKKMSLVRDYNSVMEQDVTHEVFTQLFSAQPRPLQNSAPDAPPPDRWFHVINADPTQARAISQARTGESYIIQGPPGTGKSQTITNLLADFVARGKTVLFVCEKRAALDVVYHRLKQQGLDELCCYIHDSQGDKRSFIRNLKATYEDFLQKKMDLHSINLKRSALLHNMQEQVQLLEQYHNINAGEQDLAGVTVHRLIEKVIAMRPLLQQLQPKDEEQLPHYQQWLQFGQVVEQLGKALEDSGASPAFAEHPVSHLNEQVFSSPQPHALLEQLLAQTQQLLDAVIQVVQQNQVDAAYAGSIEGIRQLVLHATLLQPLAETGNLGLVDPANAAAQQFDQQVTQYKLAQQSQAAIAAQNGHWKRKFNQQDTLHALEVAREQEDAFLRFLNGTWRQLKAQLEDSYDFSQHAVKPAYSAVLAQLKSEYDATERVNELYRQLQQQYRIDNLDMTRLAIERMRLKLDDRSLQYLLQHPDANKLVKQLAGLHEILNKLDQQLRQCLADPTRPSVQELLDDLENISINADSLDDLLPALGNYVNMPDGMKQAVRRMPFTPDQLEANMAHKTLRHIYQYNKSFANTDSLAIEKAVGEIRHCYKQLLKLNADCIRANIRQQFQHHVDISNRALSQLQEDEQAFKKSYMEGRRILENEFAKSMRYKSIRELAEKESGLVLKDLKPVWLMSPLSVSDSLPLDISFFDAVIFDEASQITLEEGVPTLYRAPQAIIVGDEKQMPPTDFFAAKTGDPDDLEVNDDDEDDDILSADADSLLVQGARKMQSVMLGWHYRSLYETLISYSNHAFYDASLLTIPDRSIHHLEKTAIESKSPEDAAAHTAALFDRSISYHFITHGQYVKRSNAGEAAYIAEMIRALLQQQTRESIGIVAFSQEQQKAIEAALEALAAKDKQFAQLLEEAQERTDDDQFTGLFVKNLENVQGDERDIMILSICYAPDKRGKMAMNFGPINKKGGEKRLNVIFSRARKHMAVVASIKHSQITNEYNAGANYFKRFLHYAENVSSGNMQQARQILDGLLPQRFVHKQRTGEAVIRQQVRHQLEQRGFTVAEQVGQSGFRCSLAVKITPDDPAYTLSIIIDDETYYSNPDVIEQYYQRPALLENAGWRTMTVFAKDWLHQPQRVMDSILKKLQHIKEEVVATPVTPQSLFPDVAPVATVGAYDALTFRRFTQTGRFWEVATDGAKLIIRSGKNGAKGQLQVKTLASSQAAVAGLEKLVEDKVKEGWQELSE</sequence>
<feature type="domain" description="DNA2/NAM7 helicase helicase" evidence="3">
    <location>
        <begin position="580"/>
        <end position="706"/>
    </location>
</feature>
<dbReference type="SUPFAM" id="SSF56112">
    <property type="entry name" value="Protein kinase-like (PK-like)"/>
    <property type="match status" value="1"/>
</dbReference>
<dbReference type="CDD" id="cd18808">
    <property type="entry name" value="SF1_C_Upf1"/>
    <property type="match status" value="1"/>
</dbReference>
<reference evidence="6" key="1">
    <citation type="submission" date="2022-10" db="EMBL/GenBank/DDBJ databases">
        <title>Chitinophaga sp. nov., isolated from soil.</title>
        <authorList>
            <person name="Jeon C.O."/>
        </authorList>
    </citation>
    <scope>NUCLEOTIDE SEQUENCE</scope>
    <source>
        <strain evidence="6">R8</strain>
    </source>
</reference>
<evidence type="ECO:0000259" key="4">
    <source>
        <dbReference type="Pfam" id="PF13087"/>
    </source>
</evidence>
<dbReference type="InterPro" id="IPR027417">
    <property type="entry name" value="P-loop_NTPase"/>
</dbReference>
<name>A0ABY6J9P0_9BACT</name>
<dbReference type="InterPro" id="IPR049468">
    <property type="entry name" value="Restrct_endonuc-II-like_dom"/>
</dbReference>
<dbReference type="EMBL" id="CP107006">
    <property type="protein sequence ID" value="UYQ95057.1"/>
    <property type="molecule type" value="Genomic_DNA"/>
</dbReference>
<evidence type="ECO:0000259" key="5">
    <source>
        <dbReference type="Pfam" id="PF18741"/>
    </source>
</evidence>
<dbReference type="InterPro" id="IPR041677">
    <property type="entry name" value="DNA2/NAM7_AAA_11"/>
</dbReference>
<evidence type="ECO:0000256" key="1">
    <source>
        <dbReference type="SAM" id="Coils"/>
    </source>
</evidence>
<feature type="domain" description="DNA2/NAM7 helicase-like C-terminal" evidence="4">
    <location>
        <begin position="1297"/>
        <end position="1509"/>
    </location>
</feature>
<dbReference type="Pfam" id="PF13195">
    <property type="entry name" value="DUF4011"/>
    <property type="match status" value="1"/>
</dbReference>
<feature type="domain" description="DNA2/NAM7 helicase helicase" evidence="3">
    <location>
        <begin position="1097"/>
        <end position="1258"/>
    </location>
</feature>
<dbReference type="CDD" id="cd07996">
    <property type="entry name" value="WGR_MMR_like"/>
    <property type="match status" value="1"/>
</dbReference>
<dbReference type="InterPro" id="IPR049809">
    <property type="entry name" value="YehF/YfeS-like_WGR"/>
</dbReference>
<dbReference type="Proteomes" id="UP001162741">
    <property type="component" value="Chromosome"/>
</dbReference>
<keyword evidence="1" id="KW-0175">Coiled coil</keyword>
<dbReference type="Gene3D" id="3.40.50.300">
    <property type="entry name" value="P-loop containing nucleotide triphosphate hydrolases"/>
    <property type="match status" value="3"/>
</dbReference>
<dbReference type="Pfam" id="PF05406">
    <property type="entry name" value="WGR"/>
    <property type="match status" value="1"/>
</dbReference>
<feature type="domain" description="Restriction endonuclease type II-like" evidence="5">
    <location>
        <begin position="1569"/>
        <end position="1664"/>
    </location>
</feature>
<evidence type="ECO:0000313" key="7">
    <source>
        <dbReference type="Proteomes" id="UP001162741"/>
    </source>
</evidence>
<feature type="coiled-coil region" evidence="1">
    <location>
        <begin position="1000"/>
        <end position="1053"/>
    </location>
</feature>
<organism evidence="6 7">
    <name type="scientific">Chitinophaga horti</name>
    <dbReference type="NCBI Taxonomy" id="2920382"/>
    <lineage>
        <taxon>Bacteria</taxon>
        <taxon>Pseudomonadati</taxon>
        <taxon>Bacteroidota</taxon>
        <taxon>Chitinophagia</taxon>
        <taxon>Chitinophagales</taxon>
        <taxon>Chitinophagaceae</taxon>
        <taxon>Chitinophaga</taxon>
    </lineage>
</organism>
<dbReference type="InterPro" id="IPR008893">
    <property type="entry name" value="WGR_domain"/>
</dbReference>
<dbReference type="InterPro" id="IPR041679">
    <property type="entry name" value="DNA2/NAM7-like_C"/>
</dbReference>
<keyword evidence="7" id="KW-1185">Reference proteome</keyword>
<feature type="domain" description="WGR" evidence="2">
    <location>
        <begin position="1705"/>
        <end position="1761"/>
    </location>
</feature>
<dbReference type="Pfam" id="PF13086">
    <property type="entry name" value="AAA_11"/>
    <property type="match status" value="2"/>
</dbReference>